<dbReference type="InterPro" id="IPR020103">
    <property type="entry name" value="PsdUridine_synth_cat_dom_sf"/>
</dbReference>
<reference evidence="11 12" key="1">
    <citation type="journal article" date="2019" name="Microorganisms">
        <title>Genome Insights into the Novel Species Microvirga brassicacearum, a Rapeseed Endophyte with Biotechnological Potential.</title>
        <authorList>
            <person name="Jimenez-Gomez A."/>
            <person name="Saati-Santamaria Z."/>
            <person name="Igual J.M."/>
            <person name="Rivas R."/>
            <person name="Mateos P.F."/>
            <person name="Garcia-Fraile P."/>
        </authorList>
    </citation>
    <scope>NUCLEOTIDE SEQUENCE [LARGE SCALE GENOMIC DNA]</scope>
    <source>
        <strain evidence="11 12">CDVBN77</strain>
    </source>
</reference>
<dbReference type="InterPro" id="IPR006225">
    <property type="entry name" value="PsdUridine_synth_RluC/D"/>
</dbReference>
<name>A0A5N3PH26_9HYPH</name>
<dbReference type="PANTHER" id="PTHR21600">
    <property type="entry name" value="MITOCHONDRIAL RNA PSEUDOURIDINE SYNTHASE"/>
    <property type="match status" value="1"/>
</dbReference>
<evidence type="ECO:0000259" key="10">
    <source>
        <dbReference type="Pfam" id="PF01479"/>
    </source>
</evidence>
<comment type="function">
    <text evidence="5">Responsible for synthesis of pseudouridine from uracil at positions 1911, 1915 and 1917 in 23S ribosomal RNA.</text>
</comment>
<evidence type="ECO:0000256" key="1">
    <source>
        <dbReference type="ARBA" id="ARBA00010876"/>
    </source>
</evidence>
<dbReference type="GO" id="GO:0160140">
    <property type="term" value="F:23S rRNA pseudouridine(1911/1915/1917) synthase activity"/>
    <property type="evidence" value="ECO:0007669"/>
    <property type="project" value="UniProtKB-EC"/>
</dbReference>
<comment type="similarity">
    <text evidence="1 8">Belongs to the pseudouridine synthase RluA family.</text>
</comment>
<evidence type="ECO:0000256" key="3">
    <source>
        <dbReference type="ARBA" id="ARBA00023235"/>
    </source>
</evidence>
<dbReference type="PROSITE" id="PS01129">
    <property type="entry name" value="PSI_RLU"/>
    <property type="match status" value="1"/>
</dbReference>
<feature type="domain" description="Pseudouridine synthase RsuA/RluA-like" evidence="9">
    <location>
        <begin position="92"/>
        <end position="257"/>
    </location>
</feature>
<organism evidence="11 12">
    <name type="scientific">Microvirga brassicacearum</name>
    <dbReference type="NCBI Taxonomy" id="2580413"/>
    <lineage>
        <taxon>Bacteria</taxon>
        <taxon>Pseudomonadati</taxon>
        <taxon>Pseudomonadota</taxon>
        <taxon>Alphaproteobacteria</taxon>
        <taxon>Hyphomicrobiales</taxon>
        <taxon>Methylobacteriaceae</taxon>
        <taxon>Microvirga</taxon>
    </lineage>
</organism>
<evidence type="ECO:0000256" key="8">
    <source>
        <dbReference type="RuleBase" id="RU362028"/>
    </source>
</evidence>
<evidence type="ECO:0000259" key="9">
    <source>
        <dbReference type="Pfam" id="PF00849"/>
    </source>
</evidence>
<dbReference type="PROSITE" id="PS50889">
    <property type="entry name" value="S4"/>
    <property type="match status" value="1"/>
</dbReference>
<dbReference type="NCBIfam" id="TIGR00005">
    <property type="entry name" value="rluA_subfam"/>
    <property type="match status" value="1"/>
</dbReference>
<dbReference type="Proteomes" id="UP000325684">
    <property type="component" value="Unassembled WGS sequence"/>
</dbReference>
<evidence type="ECO:0000256" key="4">
    <source>
        <dbReference type="ARBA" id="ARBA00036882"/>
    </source>
</evidence>
<evidence type="ECO:0000256" key="2">
    <source>
        <dbReference type="ARBA" id="ARBA00022884"/>
    </source>
</evidence>
<sequence length="330" mass="35379">MSGETHREWTVEAEHPAERLDRVAARIWPDLSRSRLQALIRDGRMAVNGAEVHDPNLKVGPGAHLGLVVPAPVAAEPQAESIGLEVVYEDDDLIVIDKPAGLVVHPAAGHASGTLVNALIAHCGESLSGIGGVKRPGIVHRLDKDTSGLLVVAKNDRAHKGLADQFADHGRTGPLERAYLAIVWGVPERAKGTVEAALARGAHNREKIVVVTGESGRFALTHYAVAEPLPPGNPVAALVRCELETGRTHQIRVHMAHIGHPLLGDQLYGSGFKTKANRLGEDQQSALAALRRQALHATILGFEHPRTGDFLRFESPLPADMARLLDSLRA</sequence>
<dbReference type="SUPFAM" id="SSF55174">
    <property type="entry name" value="Alpha-L RNA-binding motif"/>
    <property type="match status" value="1"/>
</dbReference>
<dbReference type="CDD" id="cd02869">
    <property type="entry name" value="PseudoU_synth_RluA_like"/>
    <property type="match status" value="1"/>
</dbReference>
<evidence type="ECO:0000313" key="11">
    <source>
        <dbReference type="EMBL" id="KAB0269003.1"/>
    </source>
</evidence>
<keyword evidence="12" id="KW-1185">Reference proteome</keyword>
<dbReference type="GO" id="GO:0003723">
    <property type="term" value="F:RNA binding"/>
    <property type="evidence" value="ECO:0007669"/>
    <property type="project" value="UniProtKB-KW"/>
</dbReference>
<dbReference type="Pfam" id="PF01479">
    <property type="entry name" value="S4"/>
    <property type="match status" value="1"/>
</dbReference>
<dbReference type="Gene3D" id="3.30.2350.10">
    <property type="entry name" value="Pseudouridine synthase"/>
    <property type="match status" value="1"/>
</dbReference>
<feature type="active site" evidence="6">
    <location>
        <position position="143"/>
    </location>
</feature>
<keyword evidence="2 7" id="KW-0694">RNA-binding</keyword>
<keyword evidence="3 8" id="KW-0413">Isomerase</keyword>
<comment type="caution">
    <text evidence="11">The sequence shown here is derived from an EMBL/GenBank/DDBJ whole genome shotgun (WGS) entry which is preliminary data.</text>
</comment>
<evidence type="ECO:0000313" key="12">
    <source>
        <dbReference type="Proteomes" id="UP000325684"/>
    </source>
</evidence>
<dbReference type="InterPro" id="IPR036986">
    <property type="entry name" value="S4_RNA-bd_sf"/>
</dbReference>
<evidence type="ECO:0000256" key="5">
    <source>
        <dbReference type="ARBA" id="ARBA00056072"/>
    </source>
</evidence>
<dbReference type="SUPFAM" id="SSF55120">
    <property type="entry name" value="Pseudouridine synthase"/>
    <property type="match status" value="1"/>
</dbReference>
<accession>A0A5N3PH26</accession>
<dbReference type="EMBL" id="VCMV01000003">
    <property type="protein sequence ID" value="KAB0269003.1"/>
    <property type="molecule type" value="Genomic_DNA"/>
</dbReference>
<dbReference type="AlphaFoldDB" id="A0A5N3PH26"/>
<dbReference type="Pfam" id="PF00849">
    <property type="entry name" value="PseudoU_synth_2"/>
    <property type="match status" value="1"/>
</dbReference>
<comment type="catalytic activity">
    <reaction evidence="4">
        <text>uridine(1911/1915/1917) in 23S rRNA = pseudouridine(1911/1915/1917) in 23S rRNA</text>
        <dbReference type="Rhea" id="RHEA:42524"/>
        <dbReference type="Rhea" id="RHEA-COMP:10097"/>
        <dbReference type="Rhea" id="RHEA-COMP:10098"/>
        <dbReference type="ChEBI" id="CHEBI:65314"/>
        <dbReference type="ChEBI" id="CHEBI:65315"/>
        <dbReference type="EC" id="5.4.99.23"/>
    </reaction>
</comment>
<dbReference type="FunFam" id="3.30.2350.10:FF:000006">
    <property type="entry name" value="Pseudouridine synthase"/>
    <property type="match status" value="1"/>
</dbReference>
<evidence type="ECO:0000256" key="7">
    <source>
        <dbReference type="PROSITE-ProRule" id="PRU00182"/>
    </source>
</evidence>
<dbReference type="CDD" id="cd00165">
    <property type="entry name" value="S4"/>
    <property type="match status" value="1"/>
</dbReference>
<dbReference type="InterPro" id="IPR050188">
    <property type="entry name" value="RluA_PseudoU_synthase"/>
</dbReference>
<evidence type="ECO:0000256" key="6">
    <source>
        <dbReference type="PIRSR" id="PIRSR606225-1"/>
    </source>
</evidence>
<feature type="domain" description="RNA-binding S4" evidence="10">
    <location>
        <begin position="18"/>
        <end position="63"/>
    </location>
</feature>
<comment type="catalytic activity">
    <reaction evidence="8">
        <text>a uridine in RNA = a pseudouridine in RNA</text>
        <dbReference type="Rhea" id="RHEA:48348"/>
        <dbReference type="Rhea" id="RHEA-COMP:12068"/>
        <dbReference type="Rhea" id="RHEA-COMP:12069"/>
        <dbReference type="ChEBI" id="CHEBI:65314"/>
        <dbReference type="ChEBI" id="CHEBI:65315"/>
    </reaction>
</comment>
<protein>
    <recommendedName>
        <fullName evidence="8">Pseudouridine synthase</fullName>
        <ecNumber evidence="8">5.4.99.-</ecNumber>
    </recommendedName>
</protein>
<dbReference type="OrthoDB" id="9807829at2"/>
<dbReference type="EC" id="5.4.99.-" evidence="8"/>
<dbReference type="RefSeq" id="WP_150942059.1">
    <property type="nucleotide sequence ID" value="NZ_VCMV01000003.1"/>
</dbReference>
<dbReference type="Gene3D" id="3.10.290.10">
    <property type="entry name" value="RNA-binding S4 domain"/>
    <property type="match status" value="1"/>
</dbReference>
<dbReference type="InterPro" id="IPR002942">
    <property type="entry name" value="S4_RNA-bd"/>
</dbReference>
<dbReference type="GO" id="GO:0000455">
    <property type="term" value="P:enzyme-directed rRNA pseudouridine synthesis"/>
    <property type="evidence" value="ECO:0007669"/>
    <property type="project" value="UniProtKB-ARBA"/>
</dbReference>
<dbReference type="PANTHER" id="PTHR21600:SF44">
    <property type="entry name" value="RIBOSOMAL LARGE SUBUNIT PSEUDOURIDINE SYNTHASE D"/>
    <property type="match status" value="1"/>
</dbReference>
<gene>
    <name evidence="11" type="ORF">FEZ63_02525</name>
</gene>
<dbReference type="InterPro" id="IPR006224">
    <property type="entry name" value="PsdUridine_synth_RluA-like_CS"/>
</dbReference>
<proteinExistence type="inferred from homology"/>
<dbReference type="InterPro" id="IPR006145">
    <property type="entry name" value="PsdUridine_synth_RsuA/RluA"/>
</dbReference>